<sequence>MNYSKTGFDYDPMKFLRCHSRNNDSADSQTQVWDCAFEPLDGDFLDSYIVATCGGNSVCFIDCVTTKVLSKYYTKDLSVLLFTLAWTKLPVGGEKKLLLVTGGAKGTLYIIDYSDNVCILEYQLKCKRNVFINTLCFHPTDHGILFCGTSNGEIRICELKKYLKEPKKIDFVINNCISIENEVFDFAFCLNTKLLLSSCNDSIMSFFLPTKEIVRASSEIKGIKIKIANGGNNTSKLVDSVEVLKEGLIACKYALHSCIYICDLKPLRDALHECNEIDSFELEPLHILKWSSTDNYFMYMGVNIKSSLLCCGDDKGSLWLYGLQEIFQSSASTERNIEPSAIIPWPYLTDHYNDKKRKLNLNVYDIVIDKVVVHSSGEFIVAVTNNNLVCIWRKT</sequence>
<gene>
    <name evidence="2" type="ORF">NEZAVI_LOCUS6058</name>
</gene>
<dbReference type="InterPro" id="IPR015943">
    <property type="entry name" value="WD40/YVTN_repeat-like_dom_sf"/>
</dbReference>
<dbReference type="Pfam" id="PF23215">
    <property type="entry name" value="WD_LRWD1"/>
    <property type="match status" value="1"/>
</dbReference>
<evidence type="ECO:0000313" key="2">
    <source>
        <dbReference type="EMBL" id="CAH1395866.1"/>
    </source>
</evidence>
<proteinExistence type="predicted"/>
<dbReference type="GO" id="GO:0003682">
    <property type="term" value="F:chromatin binding"/>
    <property type="evidence" value="ECO:0007669"/>
    <property type="project" value="TreeGrafter"/>
</dbReference>
<dbReference type="InterPro" id="IPR056160">
    <property type="entry name" value="WD_LRWD1"/>
</dbReference>
<dbReference type="Gene3D" id="2.130.10.10">
    <property type="entry name" value="YVTN repeat-like/Quinoprotein amine dehydrogenase"/>
    <property type="match status" value="1"/>
</dbReference>
<protein>
    <recommendedName>
        <fullName evidence="1">Leucine-rich repeat and WD repeat-containing protein 1 WD domain-containing protein</fullName>
    </recommendedName>
</protein>
<dbReference type="PANTHER" id="PTHR24370">
    <property type="entry name" value="OPTICIN"/>
    <property type="match status" value="1"/>
</dbReference>
<dbReference type="GO" id="GO:0071169">
    <property type="term" value="P:establishment of protein localization to chromatin"/>
    <property type="evidence" value="ECO:0007669"/>
    <property type="project" value="TreeGrafter"/>
</dbReference>
<dbReference type="OrthoDB" id="7318948at2759"/>
<dbReference type="GO" id="GO:0006325">
    <property type="term" value="P:chromatin organization"/>
    <property type="evidence" value="ECO:0007669"/>
    <property type="project" value="TreeGrafter"/>
</dbReference>
<dbReference type="AlphaFoldDB" id="A0A9P0H5M8"/>
<feature type="domain" description="Leucine-rich repeat and WD repeat-containing protein 1 WD" evidence="1">
    <location>
        <begin position="8"/>
        <end position="393"/>
    </location>
</feature>
<dbReference type="EMBL" id="OV725079">
    <property type="protein sequence ID" value="CAH1395866.1"/>
    <property type="molecule type" value="Genomic_DNA"/>
</dbReference>
<dbReference type="GO" id="GO:0005664">
    <property type="term" value="C:nuclear origin of replication recognition complex"/>
    <property type="evidence" value="ECO:0007669"/>
    <property type="project" value="TreeGrafter"/>
</dbReference>
<organism evidence="2 3">
    <name type="scientific">Nezara viridula</name>
    <name type="common">Southern green stink bug</name>
    <name type="synonym">Cimex viridulus</name>
    <dbReference type="NCBI Taxonomy" id="85310"/>
    <lineage>
        <taxon>Eukaryota</taxon>
        <taxon>Metazoa</taxon>
        <taxon>Ecdysozoa</taxon>
        <taxon>Arthropoda</taxon>
        <taxon>Hexapoda</taxon>
        <taxon>Insecta</taxon>
        <taxon>Pterygota</taxon>
        <taxon>Neoptera</taxon>
        <taxon>Paraneoptera</taxon>
        <taxon>Hemiptera</taxon>
        <taxon>Heteroptera</taxon>
        <taxon>Panheteroptera</taxon>
        <taxon>Pentatomomorpha</taxon>
        <taxon>Pentatomoidea</taxon>
        <taxon>Pentatomidae</taxon>
        <taxon>Pentatominae</taxon>
        <taxon>Nezara</taxon>
    </lineage>
</organism>
<dbReference type="PANTHER" id="PTHR24370:SF10">
    <property type="entry name" value="LEUCINE-RICH REPEAT AND WD REPEAT-CONTAINING PROTEIN 1"/>
    <property type="match status" value="1"/>
</dbReference>
<dbReference type="Proteomes" id="UP001152798">
    <property type="component" value="Chromosome 3"/>
</dbReference>
<reference evidence="2" key="1">
    <citation type="submission" date="2022-01" db="EMBL/GenBank/DDBJ databases">
        <authorList>
            <person name="King R."/>
        </authorList>
    </citation>
    <scope>NUCLEOTIDE SEQUENCE</scope>
</reference>
<dbReference type="SUPFAM" id="SSF50978">
    <property type="entry name" value="WD40 repeat-like"/>
    <property type="match status" value="1"/>
</dbReference>
<keyword evidence="3" id="KW-1185">Reference proteome</keyword>
<accession>A0A9P0H5M8</accession>
<evidence type="ECO:0000259" key="1">
    <source>
        <dbReference type="Pfam" id="PF23215"/>
    </source>
</evidence>
<dbReference type="InterPro" id="IPR052489">
    <property type="entry name" value="LRWD1"/>
</dbReference>
<evidence type="ECO:0000313" key="3">
    <source>
        <dbReference type="Proteomes" id="UP001152798"/>
    </source>
</evidence>
<dbReference type="InterPro" id="IPR036322">
    <property type="entry name" value="WD40_repeat_dom_sf"/>
</dbReference>
<name>A0A9P0H5M8_NEZVI</name>